<gene>
    <name evidence="1" type="ORF">DRF67_00540</name>
</gene>
<name>A0A3D9B9U1_9FLAO</name>
<dbReference type="RefSeq" id="WP_115925892.1">
    <property type="nucleotide sequence ID" value="NZ_QNVV01000001.1"/>
</dbReference>
<reference evidence="1 2" key="1">
    <citation type="submission" date="2018-06" db="EMBL/GenBank/DDBJ databases">
        <title>Novel Chryseobacterium species.</title>
        <authorList>
            <person name="Newman J."/>
            <person name="Hugo C."/>
            <person name="Oosthuizen L."/>
            <person name="Charimba G."/>
        </authorList>
    </citation>
    <scope>NUCLEOTIDE SEQUENCE [LARGE SCALE GENOMIC DNA]</scope>
    <source>
        <strain evidence="1 2">7_F195</strain>
    </source>
</reference>
<evidence type="ECO:0000313" key="2">
    <source>
        <dbReference type="Proteomes" id="UP000256257"/>
    </source>
</evidence>
<dbReference type="AlphaFoldDB" id="A0A3D9B9U1"/>
<dbReference type="Proteomes" id="UP000256257">
    <property type="component" value="Unassembled WGS sequence"/>
</dbReference>
<proteinExistence type="predicted"/>
<protein>
    <submittedName>
        <fullName evidence="1">Uncharacterized protein</fullName>
    </submittedName>
</protein>
<organism evidence="1 2">
    <name type="scientific">Chryseobacterium pennipullorum</name>
    <dbReference type="NCBI Taxonomy" id="2258963"/>
    <lineage>
        <taxon>Bacteria</taxon>
        <taxon>Pseudomonadati</taxon>
        <taxon>Bacteroidota</taxon>
        <taxon>Flavobacteriia</taxon>
        <taxon>Flavobacteriales</taxon>
        <taxon>Weeksellaceae</taxon>
        <taxon>Chryseobacterium group</taxon>
        <taxon>Chryseobacterium</taxon>
    </lineage>
</organism>
<keyword evidence="2" id="KW-1185">Reference proteome</keyword>
<comment type="caution">
    <text evidence="1">The sequence shown here is derived from an EMBL/GenBank/DDBJ whole genome shotgun (WGS) entry which is preliminary data.</text>
</comment>
<evidence type="ECO:0000313" key="1">
    <source>
        <dbReference type="EMBL" id="REC50068.1"/>
    </source>
</evidence>
<accession>A0A3D9B9U1</accession>
<dbReference type="OrthoDB" id="7210418at2"/>
<dbReference type="EMBL" id="QNVV01000001">
    <property type="protein sequence ID" value="REC50068.1"/>
    <property type="molecule type" value="Genomic_DNA"/>
</dbReference>
<sequence>MSLNKPFKKIIRPFIDDNYLRSIGNTYLLDSDYSNERISSIRAFHLIVQDYLDILDYIEPNDSNKKVYSHRIYELFLRTCTEFESNCKSILSSNQFSKAPRDWNITDYFKINKASKLHEYKVQLDIWGSTSKLLDPFQEWNSATYVSLPWYKAYNNVKHNRNNNFHDASLENLTLALSGLFTILFSQYFSFSFDPFQLNTSFTEDQGFLSTSKNIFKIQLPTTWINSEKYDFDWNTLKSTADKFDNFNFDAI</sequence>